<dbReference type="InterPro" id="IPR011993">
    <property type="entry name" value="PH-like_dom_sf"/>
</dbReference>
<dbReference type="CDD" id="cd13244">
    <property type="entry name" value="PH_PLEKHG5_G6"/>
    <property type="match status" value="1"/>
</dbReference>
<feature type="region of interest" description="Disordered" evidence="1">
    <location>
        <begin position="510"/>
        <end position="535"/>
    </location>
</feature>
<feature type="region of interest" description="Disordered" evidence="1">
    <location>
        <begin position="622"/>
        <end position="675"/>
    </location>
</feature>
<dbReference type="SUPFAM" id="SSF48065">
    <property type="entry name" value="DBL homology domain (DH-domain)"/>
    <property type="match status" value="1"/>
</dbReference>
<dbReference type="EnsemblMetazoa" id="SMAR011835-RA">
    <property type="protein sequence ID" value="SMAR011835-PA"/>
    <property type="gene ID" value="SMAR011835"/>
</dbReference>
<dbReference type="AlphaFoldDB" id="T1JDF7"/>
<dbReference type="SMART" id="SM00325">
    <property type="entry name" value="RhoGEF"/>
    <property type="match status" value="1"/>
</dbReference>
<dbReference type="PROSITE" id="PS50010">
    <property type="entry name" value="DH_2"/>
    <property type="match status" value="1"/>
</dbReference>
<sequence>MKRKNILGKCRDERQSEYKMNRQLGSKNKRGGSGPGSNAEDAQGMVHGHSDSTSRRRTKGFFPTFKSEKLDTLTELLANYDQMGLPDLNCIATFKSNDVDESNYSLENHWNDIVRNGEELPEKVQQQQMALWELLQTEANYINQLQVITNRFKLCLCNLQSEAVLNEIEVDRVFSNIDEIAAVNRLFWLENLKPMLDESRATYKPLNPLKIKDGFTGFANLFHPYIKYCLDRAPCLQYIKDKKRVNELFKAYIAWCETQKECHRQRFNDLSVKPMQRLTKYSLLLKAVFKHTEDDEAKLALSSMVNCVETFVTNVNSTLRQRHEQERLANIINKVESYDVVEAKDEEVQRLVKNHISLDLTCPMPGCKDDQTRQLLLEGDLKLKDATKMDVHCFLFTDMLLITKSLNKKGDRVKIIRQPYVVDRLVVYEMKERTLLLVYLNEFNVATTVFALSGGGDIRHWHECIKKAKEMYSDAKISVKRTPILGYLTTDDVDVDLDFPTHALLTARSPRSSQSSLIHSHSGSMDMSEPSSGCVSHGRAVSLEFADMRASSASSDEGSAADQRARSLEMRVPQPSSPRPERRKQFFKSNSGSNSPNTLSVSYPYSESYDCAELSPTSLLVPTPKTLSPTTRSVTHPPVSPRLLKRGQPLVSPKPPLVKTKNISGEQNSPAPEVASFDFDVPVITTAATTFCPESEEDEAKSKLNQKRVSRTDKRFHTADSIEFMKREKDSNIHKRFSLNYPPNSSSDKLVKNKPTEKYTSSESMYSSSGVSSIGSLHQSTDYELLSETMEDNVEWYETFASLQVPNEPTNGQPMQVDVSEIKDGISSVQIKIQDGNKPVARDYTKMKEFILNDKLLEASEV</sequence>
<dbReference type="GO" id="GO:0030139">
    <property type="term" value="C:endocytic vesicle"/>
    <property type="evidence" value="ECO:0007669"/>
    <property type="project" value="TreeGrafter"/>
</dbReference>
<name>T1JDF7_STRMM</name>
<accession>T1JDF7</accession>
<feature type="compositionally biased region" description="Polar residues" evidence="1">
    <location>
        <begin position="661"/>
        <end position="670"/>
    </location>
</feature>
<protein>
    <recommendedName>
        <fullName evidence="2">DH domain-containing protein</fullName>
    </recommendedName>
</protein>
<feature type="compositionally biased region" description="Low complexity" evidence="1">
    <location>
        <begin position="510"/>
        <end position="524"/>
    </location>
</feature>
<feature type="region of interest" description="Disordered" evidence="1">
    <location>
        <begin position="690"/>
        <end position="709"/>
    </location>
</feature>
<proteinExistence type="predicted"/>
<dbReference type="GO" id="GO:0030424">
    <property type="term" value="C:axon"/>
    <property type="evidence" value="ECO:0007669"/>
    <property type="project" value="TreeGrafter"/>
</dbReference>
<feature type="compositionally biased region" description="Polar residues" evidence="1">
    <location>
        <begin position="622"/>
        <end position="634"/>
    </location>
</feature>
<evidence type="ECO:0000313" key="4">
    <source>
        <dbReference type="Proteomes" id="UP000014500"/>
    </source>
</evidence>
<dbReference type="PhylomeDB" id="T1JDF7"/>
<dbReference type="InterPro" id="IPR040181">
    <property type="entry name" value="PKHG5/7"/>
</dbReference>
<dbReference type="EMBL" id="JH432105">
    <property type="status" value="NOT_ANNOTATED_CDS"/>
    <property type="molecule type" value="Genomic_DNA"/>
</dbReference>
<dbReference type="CDD" id="cd00160">
    <property type="entry name" value="RhoGEF"/>
    <property type="match status" value="1"/>
</dbReference>
<dbReference type="GO" id="GO:0005085">
    <property type="term" value="F:guanyl-nucleotide exchange factor activity"/>
    <property type="evidence" value="ECO:0007669"/>
    <property type="project" value="InterPro"/>
</dbReference>
<dbReference type="STRING" id="126957.T1JDF7"/>
<dbReference type="eggNOG" id="KOG3521">
    <property type="taxonomic scope" value="Eukaryota"/>
</dbReference>
<feature type="compositionally biased region" description="Polar residues" evidence="1">
    <location>
        <begin position="587"/>
        <end position="599"/>
    </location>
</feature>
<dbReference type="GO" id="GO:0005886">
    <property type="term" value="C:plasma membrane"/>
    <property type="evidence" value="ECO:0007669"/>
    <property type="project" value="TreeGrafter"/>
</dbReference>
<evidence type="ECO:0000313" key="3">
    <source>
        <dbReference type="EnsemblMetazoa" id="SMAR011835-PA"/>
    </source>
</evidence>
<feature type="region of interest" description="Disordered" evidence="1">
    <location>
        <begin position="735"/>
        <end position="765"/>
    </location>
</feature>
<reference evidence="3" key="2">
    <citation type="submission" date="2015-02" db="UniProtKB">
        <authorList>
            <consortium name="EnsemblMetazoa"/>
        </authorList>
    </citation>
    <scope>IDENTIFICATION</scope>
</reference>
<evidence type="ECO:0000259" key="2">
    <source>
        <dbReference type="PROSITE" id="PS50010"/>
    </source>
</evidence>
<dbReference type="HOGENOM" id="CLU_006155_0_0_1"/>
<reference evidence="4" key="1">
    <citation type="submission" date="2011-05" db="EMBL/GenBank/DDBJ databases">
        <authorList>
            <person name="Richards S.R."/>
            <person name="Qu J."/>
            <person name="Jiang H."/>
            <person name="Jhangiani S.N."/>
            <person name="Agravi P."/>
            <person name="Goodspeed R."/>
            <person name="Gross S."/>
            <person name="Mandapat C."/>
            <person name="Jackson L."/>
            <person name="Mathew T."/>
            <person name="Pu L."/>
            <person name="Thornton R."/>
            <person name="Saada N."/>
            <person name="Wilczek-Boney K.B."/>
            <person name="Lee S."/>
            <person name="Kovar C."/>
            <person name="Wu Y."/>
            <person name="Scherer S.E."/>
            <person name="Worley K.C."/>
            <person name="Muzny D.M."/>
            <person name="Gibbs R."/>
        </authorList>
    </citation>
    <scope>NUCLEOTIDE SEQUENCE</scope>
    <source>
        <strain evidence="4">Brora</strain>
    </source>
</reference>
<feature type="compositionally biased region" description="Low complexity" evidence="1">
    <location>
        <begin position="550"/>
        <end position="562"/>
    </location>
</feature>
<dbReference type="PANTHER" id="PTHR13217:SF11">
    <property type="entry name" value="PLECKSTRIN HOMOLOGY DOMAIN-CONTAINING FAMILY G MEMBER 5"/>
    <property type="match status" value="1"/>
</dbReference>
<keyword evidence="4" id="KW-1185">Reference proteome</keyword>
<feature type="region of interest" description="Disordered" evidence="1">
    <location>
        <begin position="1"/>
        <end position="58"/>
    </location>
</feature>
<dbReference type="GO" id="GO:0043542">
    <property type="term" value="P:endothelial cell migration"/>
    <property type="evidence" value="ECO:0007669"/>
    <property type="project" value="TreeGrafter"/>
</dbReference>
<dbReference type="OMA" id="APNDECA"/>
<dbReference type="Proteomes" id="UP000014500">
    <property type="component" value="Unassembled WGS sequence"/>
</dbReference>
<dbReference type="InterPro" id="IPR035899">
    <property type="entry name" value="DBL_dom_sf"/>
</dbReference>
<dbReference type="SUPFAM" id="SSF50729">
    <property type="entry name" value="PH domain-like"/>
    <property type="match status" value="1"/>
</dbReference>
<feature type="region of interest" description="Disordered" evidence="1">
    <location>
        <begin position="548"/>
        <end position="599"/>
    </location>
</feature>
<dbReference type="InterPro" id="IPR000219">
    <property type="entry name" value="DH_dom"/>
</dbReference>
<dbReference type="Gene3D" id="1.20.900.10">
    <property type="entry name" value="Dbl homology (DH) domain"/>
    <property type="match status" value="1"/>
</dbReference>
<dbReference type="PANTHER" id="PTHR13217">
    <property type="entry name" value="PLECKSTRIN HOMOLOGY DOMAIN-CONTAINING FAMILY G MEMBER 7"/>
    <property type="match status" value="1"/>
</dbReference>
<organism evidence="3 4">
    <name type="scientific">Strigamia maritima</name>
    <name type="common">European centipede</name>
    <name type="synonym">Geophilus maritimus</name>
    <dbReference type="NCBI Taxonomy" id="126957"/>
    <lineage>
        <taxon>Eukaryota</taxon>
        <taxon>Metazoa</taxon>
        <taxon>Ecdysozoa</taxon>
        <taxon>Arthropoda</taxon>
        <taxon>Myriapoda</taxon>
        <taxon>Chilopoda</taxon>
        <taxon>Pleurostigmophora</taxon>
        <taxon>Geophilomorpha</taxon>
        <taxon>Linotaeniidae</taxon>
        <taxon>Strigamia</taxon>
    </lineage>
</organism>
<evidence type="ECO:0000256" key="1">
    <source>
        <dbReference type="SAM" id="MobiDB-lite"/>
    </source>
</evidence>
<feature type="compositionally biased region" description="Basic and acidic residues" evidence="1">
    <location>
        <begin position="9"/>
        <end position="20"/>
    </location>
</feature>
<dbReference type="GO" id="GO:0007266">
    <property type="term" value="P:Rho protein signal transduction"/>
    <property type="evidence" value="ECO:0007669"/>
    <property type="project" value="TreeGrafter"/>
</dbReference>
<dbReference type="Pfam" id="PF00621">
    <property type="entry name" value="RhoGEF"/>
    <property type="match status" value="1"/>
</dbReference>
<feature type="domain" description="DH" evidence="2">
    <location>
        <begin position="126"/>
        <end position="318"/>
    </location>
</feature>
<dbReference type="Gene3D" id="2.30.29.30">
    <property type="entry name" value="Pleckstrin-homology domain (PH domain)/Phosphotyrosine-binding domain (PTB)"/>
    <property type="match status" value="1"/>
</dbReference>